<dbReference type="PANTHER" id="PTHR30576">
    <property type="entry name" value="COLANIC BIOSYNTHESIS UDP-GLUCOSE LIPID CARRIER TRANSFERASE"/>
    <property type="match status" value="1"/>
</dbReference>
<evidence type="ECO:0000313" key="10">
    <source>
        <dbReference type="Proteomes" id="UP001260956"/>
    </source>
</evidence>
<name>A0AAW8RJ15_ENTFC</name>
<comment type="caution">
    <text evidence="9">The sequence shown here is derived from an EMBL/GenBank/DDBJ whole genome shotgun (WGS) entry which is preliminary data.</text>
</comment>
<feature type="transmembrane region" description="Helical" evidence="7">
    <location>
        <begin position="281"/>
        <end position="304"/>
    </location>
</feature>
<evidence type="ECO:0000256" key="5">
    <source>
        <dbReference type="ARBA" id="ARBA00022989"/>
    </source>
</evidence>
<dbReference type="GO" id="GO:0016780">
    <property type="term" value="F:phosphotransferase activity, for other substituted phosphate groups"/>
    <property type="evidence" value="ECO:0007669"/>
    <property type="project" value="TreeGrafter"/>
</dbReference>
<dbReference type="RefSeq" id="WP_311813733.1">
    <property type="nucleotide sequence ID" value="NZ_JARPTX010000046.1"/>
</dbReference>
<feature type="transmembrane region" description="Helical" evidence="7">
    <location>
        <begin position="45"/>
        <end position="67"/>
    </location>
</feature>
<dbReference type="Pfam" id="PF13727">
    <property type="entry name" value="CoA_binding_3"/>
    <property type="match status" value="1"/>
</dbReference>
<sequence length="483" mass="55790">MYKKNSSGWAKHIDFILLDLLCVQLAFYISYVIRQGDWNPYVIPIYRHMSIFIEFANLMIIFLLEAYKNVLKRGYYKEAVSSIKQSFMLLLVCSLYLITLQDGNDYSRISLFMMGGLYGLLTYIIRLFWKRLLRHRMKIGGNISLVIITTSNIAEEVICNIKKKNYDMYKINGVIILDKDMRGTIIEGVQVVSNAENAARCLLQMWVDEVFINLDEKNLYPKELIDRCTEMALTIHLNLAKISNDVGENQLVERIGNYIVLTTSLNVMTLKQAVLKRSIDIVAGICGCIATGIIFIFIAPIIYISSPGPIFYSQERVGRNGKIFRLYKFRSMYLDAEERKAELMKDNKMNGNLMFKIDFDPRVIGNKILPDGTKKTGIGQFIRSTSLDEFPQFMNILLGHMSLVGYRPALPLEYNQYKFHHRVRISMKPGLTGMWQVSGRSNITDFEEVVELDKKYIRNWSMGLDFRIIFKTISTVLHREGSM</sequence>
<dbReference type="EMBL" id="JARPTX010000046">
    <property type="protein sequence ID" value="MDT2370765.1"/>
    <property type="molecule type" value="Genomic_DNA"/>
</dbReference>
<protein>
    <submittedName>
        <fullName evidence="9">Exopolysaccharide biosynthesis polyprenyl glycosylphosphotransferase</fullName>
    </submittedName>
</protein>
<evidence type="ECO:0000256" key="4">
    <source>
        <dbReference type="ARBA" id="ARBA00022692"/>
    </source>
</evidence>
<organism evidence="9 10">
    <name type="scientific">Enterococcus faecium</name>
    <name type="common">Streptococcus faecium</name>
    <dbReference type="NCBI Taxonomy" id="1352"/>
    <lineage>
        <taxon>Bacteria</taxon>
        <taxon>Bacillati</taxon>
        <taxon>Bacillota</taxon>
        <taxon>Bacilli</taxon>
        <taxon>Lactobacillales</taxon>
        <taxon>Enterococcaceae</taxon>
        <taxon>Enterococcus</taxon>
    </lineage>
</organism>
<dbReference type="Pfam" id="PF02397">
    <property type="entry name" value="Bac_transf"/>
    <property type="match status" value="1"/>
</dbReference>
<evidence type="ECO:0000313" key="9">
    <source>
        <dbReference type="EMBL" id="MDT2370765.1"/>
    </source>
</evidence>
<dbReference type="Gene3D" id="3.40.50.720">
    <property type="entry name" value="NAD(P)-binding Rossmann-like Domain"/>
    <property type="match status" value="1"/>
</dbReference>
<accession>A0AAW8RJ15</accession>
<keyword evidence="3" id="KW-0808">Transferase</keyword>
<dbReference type="GO" id="GO:0016020">
    <property type="term" value="C:membrane"/>
    <property type="evidence" value="ECO:0007669"/>
    <property type="project" value="UniProtKB-SubCell"/>
</dbReference>
<evidence type="ECO:0000259" key="8">
    <source>
        <dbReference type="Pfam" id="PF02397"/>
    </source>
</evidence>
<keyword evidence="5 7" id="KW-1133">Transmembrane helix</keyword>
<feature type="transmembrane region" description="Helical" evidence="7">
    <location>
        <begin position="12"/>
        <end position="33"/>
    </location>
</feature>
<gene>
    <name evidence="9" type="ORF">P6Z85_11530</name>
</gene>
<feature type="transmembrane region" description="Helical" evidence="7">
    <location>
        <begin position="110"/>
        <end position="129"/>
    </location>
</feature>
<proteinExistence type="inferred from homology"/>
<evidence type="ECO:0000256" key="3">
    <source>
        <dbReference type="ARBA" id="ARBA00022679"/>
    </source>
</evidence>
<comment type="subcellular location">
    <subcellularLocation>
        <location evidence="1">Membrane</location>
        <topology evidence="1">Multi-pass membrane protein</topology>
    </subcellularLocation>
</comment>
<reference evidence="9" key="1">
    <citation type="submission" date="2023-03" db="EMBL/GenBank/DDBJ databases">
        <authorList>
            <person name="Shen W."/>
            <person name="Cai J."/>
        </authorList>
    </citation>
    <scope>NUCLEOTIDE SEQUENCE</scope>
    <source>
        <strain evidence="9">B1010-2</strain>
    </source>
</reference>
<dbReference type="Proteomes" id="UP001260956">
    <property type="component" value="Unassembled WGS sequence"/>
</dbReference>
<dbReference type="AlphaFoldDB" id="A0AAW8RJ15"/>
<keyword evidence="6 7" id="KW-0472">Membrane</keyword>
<evidence type="ECO:0000256" key="6">
    <source>
        <dbReference type="ARBA" id="ARBA00023136"/>
    </source>
</evidence>
<keyword evidence="4 7" id="KW-0812">Transmembrane</keyword>
<feature type="domain" description="Bacterial sugar transferase" evidence="8">
    <location>
        <begin position="276"/>
        <end position="477"/>
    </location>
</feature>
<dbReference type="NCBIfam" id="TIGR03025">
    <property type="entry name" value="EPS_sugtrans"/>
    <property type="match status" value="1"/>
</dbReference>
<evidence type="ECO:0000256" key="7">
    <source>
        <dbReference type="SAM" id="Phobius"/>
    </source>
</evidence>
<dbReference type="InterPro" id="IPR003362">
    <property type="entry name" value="Bact_transf"/>
</dbReference>
<evidence type="ECO:0000256" key="1">
    <source>
        <dbReference type="ARBA" id="ARBA00004141"/>
    </source>
</evidence>
<evidence type="ECO:0000256" key="2">
    <source>
        <dbReference type="ARBA" id="ARBA00006464"/>
    </source>
</evidence>
<dbReference type="InterPro" id="IPR017475">
    <property type="entry name" value="EPS_sugar_tfrase"/>
</dbReference>
<comment type="similarity">
    <text evidence="2">Belongs to the bacterial sugar transferase family.</text>
</comment>
<dbReference type="PANTHER" id="PTHR30576:SF10">
    <property type="entry name" value="SLL5057 PROTEIN"/>
    <property type="match status" value="1"/>
</dbReference>
<feature type="transmembrane region" description="Helical" evidence="7">
    <location>
        <begin position="79"/>
        <end position="98"/>
    </location>
</feature>